<feature type="compositionally biased region" description="Basic and acidic residues" evidence="1">
    <location>
        <begin position="1"/>
        <end position="11"/>
    </location>
</feature>
<evidence type="ECO:0000256" key="1">
    <source>
        <dbReference type="SAM" id="MobiDB-lite"/>
    </source>
</evidence>
<evidence type="ECO:0000313" key="3">
    <source>
        <dbReference type="Proteomes" id="UP000030645"/>
    </source>
</evidence>
<feature type="compositionally biased region" description="Basic and acidic residues" evidence="1">
    <location>
        <begin position="24"/>
        <end position="46"/>
    </location>
</feature>
<keyword evidence="3" id="KW-1185">Reference proteome</keyword>
<dbReference type="EMBL" id="KE344356">
    <property type="protein sequence ID" value="EXB58136.1"/>
    <property type="molecule type" value="Genomic_DNA"/>
</dbReference>
<dbReference type="Proteomes" id="UP000030645">
    <property type="component" value="Unassembled WGS sequence"/>
</dbReference>
<accession>W9QY56</accession>
<feature type="region of interest" description="Disordered" evidence="1">
    <location>
        <begin position="1"/>
        <end position="46"/>
    </location>
</feature>
<protein>
    <submittedName>
        <fullName evidence="2">Uncharacterized protein</fullName>
    </submittedName>
</protein>
<sequence length="60" mass="6709">MWADSKAHGEELPADTTSRLEGGISKEEREAAKRLGADEGHSREVRVRKVPSKFNDFVRA</sequence>
<organism evidence="2 3">
    <name type="scientific">Morus notabilis</name>
    <dbReference type="NCBI Taxonomy" id="981085"/>
    <lineage>
        <taxon>Eukaryota</taxon>
        <taxon>Viridiplantae</taxon>
        <taxon>Streptophyta</taxon>
        <taxon>Embryophyta</taxon>
        <taxon>Tracheophyta</taxon>
        <taxon>Spermatophyta</taxon>
        <taxon>Magnoliopsida</taxon>
        <taxon>eudicotyledons</taxon>
        <taxon>Gunneridae</taxon>
        <taxon>Pentapetalae</taxon>
        <taxon>rosids</taxon>
        <taxon>fabids</taxon>
        <taxon>Rosales</taxon>
        <taxon>Moraceae</taxon>
        <taxon>Moreae</taxon>
        <taxon>Morus</taxon>
    </lineage>
</organism>
<name>W9QY56_9ROSA</name>
<proteinExistence type="predicted"/>
<evidence type="ECO:0000313" key="2">
    <source>
        <dbReference type="EMBL" id="EXB58136.1"/>
    </source>
</evidence>
<reference evidence="3" key="1">
    <citation type="submission" date="2013-01" db="EMBL/GenBank/DDBJ databases">
        <title>Draft Genome Sequence of a Mulberry Tree, Morus notabilis C.K. Schneid.</title>
        <authorList>
            <person name="He N."/>
            <person name="Zhao S."/>
        </authorList>
    </citation>
    <scope>NUCLEOTIDE SEQUENCE</scope>
</reference>
<dbReference type="AlphaFoldDB" id="W9QY56"/>
<gene>
    <name evidence="2" type="ORF">L484_026335</name>
</gene>